<dbReference type="AlphaFoldDB" id="A0A919YPE5"/>
<comment type="caution">
    <text evidence="13">The sequence shown here is derived from an EMBL/GenBank/DDBJ whole genome shotgun (WGS) entry which is preliminary data.</text>
</comment>
<evidence type="ECO:0000256" key="11">
    <source>
        <dbReference type="PIRSR" id="PIRSR006268-2"/>
    </source>
</evidence>
<evidence type="ECO:0000256" key="6">
    <source>
        <dbReference type="ARBA" id="ARBA00022827"/>
    </source>
</evidence>
<feature type="binding site" evidence="11">
    <location>
        <position position="298"/>
    </location>
    <ligand>
        <name>Mg(2+)</name>
        <dbReference type="ChEBI" id="CHEBI:18420"/>
    </ligand>
</feature>
<feature type="binding site" evidence="11">
    <location>
        <position position="184"/>
    </location>
    <ligand>
        <name>Mg(2+)</name>
        <dbReference type="ChEBI" id="CHEBI:18420"/>
    </ligand>
</feature>
<accession>A0A919YPE5</accession>
<comment type="function">
    <text evidence="12">Flavin transferase that catalyzes the transfer of the FMN moiety of FAD and its covalent binding to the hydroxyl group of a threonine residue in a target flavoprotein.</text>
</comment>
<proteinExistence type="inferred from homology"/>
<keyword evidence="12" id="KW-0997">Cell inner membrane</keyword>
<dbReference type="GO" id="GO:0005886">
    <property type="term" value="C:plasma membrane"/>
    <property type="evidence" value="ECO:0007669"/>
    <property type="project" value="UniProtKB-SubCell"/>
</dbReference>
<evidence type="ECO:0000256" key="7">
    <source>
        <dbReference type="ARBA" id="ARBA00022842"/>
    </source>
</evidence>
<evidence type="ECO:0000256" key="5">
    <source>
        <dbReference type="ARBA" id="ARBA00022723"/>
    </source>
</evidence>
<dbReference type="PANTHER" id="PTHR30040">
    <property type="entry name" value="THIAMINE BIOSYNTHESIS LIPOPROTEIN APBE"/>
    <property type="match status" value="1"/>
</dbReference>
<dbReference type="InterPro" id="IPR024932">
    <property type="entry name" value="ApbE"/>
</dbReference>
<evidence type="ECO:0000256" key="4">
    <source>
        <dbReference type="ARBA" id="ARBA00022679"/>
    </source>
</evidence>
<dbReference type="PANTHER" id="PTHR30040:SF2">
    <property type="entry name" value="FAD:PROTEIN FMN TRANSFERASE"/>
    <property type="match status" value="1"/>
</dbReference>
<name>A0A919YPE5_9BACL</name>
<dbReference type="PROSITE" id="PS51257">
    <property type="entry name" value="PROKAR_LIPOPROTEIN"/>
    <property type="match status" value="1"/>
</dbReference>
<keyword evidence="6 10" id="KW-0274">FAD</keyword>
<comment type="similarity">
    <text evidence="10 12">Belongs to the ApbE family.</text>
</comment>
<dbReference type="RefSeq" id="WP_213518359.1">
    <property type="nucleotide sequence ID" value="NZ_BOSE01000008.1"/>
</dbReference>
<keyword evidence="12" id="KW-0472">Membrane</keyword>
<evidence type="ECO:0000313" key="13">
    <source>
        <dbReference type="EMBL" id="GIP18197.1"/>
    </source>
</evidence>
<gene>
    <name evidence="13" type="ORF">J40TS1_38390</name>
</gene>
<comment type="subcellular location">
    <subcellularLocation>
        <location evidence="12">Cell inner membrane</location>
        <topology evidence="12">Lipid-anchor</topology>
        <orientation evidence="12">Periplasmic side</orientation>
    </subcellularLocation>
</comment>
<reference evidence="13" key="1">
    <citation type="submission" date="2021-03" db="EMBL/GenBank/DDBJ databases">
        <title>Antimicrobial resistance genes in bacteria isolated from Japanese honey, and their potential for conferring macrolide and lincosamide resistance in the American foulbrood pathogen Paenibacillus larvae.</title>
        <authorList>
            <person name="Okamoto M."/>
            <person name="Kumagai M."/>
            <person name="Kanamori H."/>
            <person name="Takamatsu D."/>
        </authorList>
    </citation>
    <scope>NUCLEOTIDE SEQUENCE</scope>
    <source>
        <strain evidence="13">J40TS1</strain>
    </source>
</reference>
<evidence type="ECO:0000256" key="3">
    <source>
        <dbReference type="ARBA" id="ARBA00022630"/>
    </source>
</evidence>
<dbReference type="PIRSF" id="PIRSF006268">
    <property type="entry name" value="ApbE"/>
    <property type="match status" value="1"/>
</dbReference>
<dbReference type="InterPro" id="IPR003374">
    <property type="entry name" value="ApbE-like_sf"/>
</dbReference>
<keyword evidence="5 10" id="KW-0479">Metal-binding</keyword>
<keyword evidence="12" id="KW-1003">Cell membrane</keyword>
<comment type="cofactor">
    <cofactor evidence="11">
        <name>Mg(2+)</name>
        <dbReference type="ChEBI" id="CHEBI:18420"/>
    </cofactor>
    <cofactor evidence="11">
        <name>Mn(2+)</name>
        <dbReference type="ChEBI" id="CHEBI:29035"/>
    </cofactor>
    <text evidence="11">Magnesium. Can also use manganese.</text>
</comment>
<evidence type="ECO:0000256" key="8">
    <source>
        <dbReference type="ARBA" id="ARBA00031306"/>
    </source>
</evidence>
<comment type="catalytic activity">
    <reaction evidence="9 10 12">
        <text>L-threonyl-[protein] + FAD = FMN-L-threonyl-[protein] + AMP + H(+)</text>
        <dbReference type="Rhea" id="RHEA:36847"/>
        <dbReference type="Rhea" id="RHEA-COMP:11060"/>
        <dbReference type="Rhea" id="RHEA-COMP:11061"/>
        <dbReference type="ChEBI" id="CHEBI:15378"/>
        <dbReference type="ChEBI" id="CHEBI:30013"/>
        <dbReference type="ChEBI" id="CHEBI:57692"/>
        <dbReference type="ChEBI" id="CHEBI:74257"/>
        <dbReference type="ChEBI" id="CHEBI:456215"/>
        <dbReference type="EC" id="2.7.1.180"/>
    </reaction>
</comment>
<evidence type="ECO:0000256" key="9">
    <source>
        <dbReference type="ARBA" id="ARBA00048540"/>
    </source>
</evidence>
<keyword evidence="14" id="KW-1185">Reference proteome</keyword>
<evidence type="ECO:0000256" key="10">
    <source>
        <dbReference type="PIRNR" id="PIRNR006268"/>
    </source>
</evidence>
<protein>
    <recommendedName>
        <fullName evidence="2 10">FAD:protein FMN transferase</fullName>
        <ecNumber evidence="1 10">2.7.1.180</ecNumber>
    </recommendedName>
    <alternativeName>
        <fullName evidence="8 10">Flavin transferase</fullName>
    </alternativeName>
</protein>
<sequence>MHDKRIGAAILIIGLVIISACSGKGIGSSDSSSASSTLPISESFFIFDTVVSVRVYDERMSEAHFAQIKKLLERINETMNRFEEGSEVASINQAAGQAAVQVSQETFHVIKQAKQYAERSGGKFDPTIGPLTDLWAIGNGGSRVPDRAAIEQARQLVAYNMLELDEDRTSVKLAEAGMTLDLGAIAKGYAGDVVAEYLQKQGFSSAIIDLGGNVVALGNKPEHAVWTIGIQSPEEKRGAHLGTIAVRNKTVVTSGIYERYFIDQEQIYHHIMDPATGFPVSNELASVTIITDKSIQADALSTAVFVQGLQEGLAFAEALDHVEAIFVTKDKKVHLTSGIKDIFKLTSEDYSLAE</sequence>
<dbReference type="Proteomes" id="UP000683139">
    <property type="component" value="Unassembled WGS sequence"/>
</dbReference>
<evidence type="ECO:0000256" key="2">
    <source>
        <dbReference type="ARBA" id="ARBA00016337"/>
    </source>
</evidence>
<keyword evidence="4 10" id="KW-0808">Transferase</keyword>
<keyword evidence="3 10" id="KW-0285">Flavoprotein</keyword>
<evidence type="ECO:0000256" key="1">
    <source>
        <dbReference type="ARBA" id="ARBA00011955"/>
    </source>
</evidence>
<feature type="binding site" evidence="11">
    <location>
        <position position="302"/>
    </location>
    <ligand>
        <name>Mg(2+)</name>
        <dbReference type="ChEBI" id="CHEBI:18420"/>
    </ligand>
</feature>
<dbReference type="EMBL" id="BOSE01000008">
    <property type="protein sequence ID" value="GIP18197.1"/>
    <property type="molecule type" value="Genomic_DNA"/>
</dbReference>
<keyword evidence="7 10" id="KW-0460">Magnesium</keyword>
<dbReference type="SUPFAM" id="SSF143631">
    <property type="entry name" value="ApbE-like"/>
    <property type="match status" value="1"/>
</dbReference>
<dbReference type="GO" id="GO:0046872">
    <property type="term" value="F:metal ion binding"/>
    <property type="evidence" value="ECO:0007669"/>
    <property type="project" value="UniProtKB-UniRule"/>
</dbReference>
<organism evidence="13 14">
    <name type="scientific">Paenibacillus montaniterrae</name>
    <dbReference type="NCBI Taxonomy" id="429341"/>
    <lineage>
        <taxon>Bacteria</taxon>
        <taxon>Bacillati</taxon>
        <taxon>Bacillota</taxon>
        <taxon>Bacilli</taxon>
        <taxon>Bacillales</taxon>
        <taxon>Paenibacillaceae</taxon>
        <taxon>Paenibacillus</taxon>
    </lineage>
</organism>
<dbReference type="Pfam" id="PF02424">
    <property type="entry name" value="ApbE"/>
    <property type="match status" value="1"/>
</dbReference>
<dbReference type="GO" id="GO:0016740">
    <property type="term" value="F:transferase activity"/>
    <property type="evidence" value="ECO:0007669"/>
    <property type="project" value="UniProtKB-UniRule"/>
</dbReference>
<keyword evidence="12" id="KW-0449">Lipoprotein</keyword>
<evidence type="ECO:0000313" key="14">
    <source>
        <dbReference type="Proteomes" id="UP000683139"/>
    </source>
</evidence>
<dbReference type="EC" id="2.7.1.180" evidence="1 10"/>
<dbReference type="Gene3D" id="3.10.520.10">
    <property type="entry name" value="ApbE-like domains"/>
    <property type="match status" value="1"/>
</dbReference>
<evidence type="ECO:0000256" key="12">
    <source>
        <dbReference type="RuleBase" id="RU363002"/>
    </source>
</evidence>